<evidence type="ECO:0000313" key="2">
    <source>
        <dbReference type="Proteomes" id="UP000509510"/>
    </source>
</evidence>
<sequence length="294" mass="33363">MSPMNERGSDAEDEFLSHLPPDTPVFYYKSQFRLESLQPPESPYDSFVVIKAFPPELLDHLDEKLPGRLDYSLSLKVLILKMPSRPHEAAAEEFGAMLTTLANHMKVRRQISYLGSSRVDGEDRKKQADRSWAPVRTQGKFPSVVLEVGYTETAAKLERDIAWWVRQSEGRVKMGITIDIKRGSHNIEIKSWIPARPFTKHVRLTASNRQVVNRDTSLQPPLRIAQKIVIKKGGNGKEPTIEGGSLIIPFKSLLLCEPGEGEDNFVFTEDMLIHDIADFIWVAIEKEEAEKRAK</sequence>
<name>A0A7H8RBQ2_TALRU</name>
<dbReference type="EMBL" id="CP055903">
    <property type="protein sequence ID" value="QKX63458.1"/>
    <property type="molecule type" value="Genomic_DNA"/>
</dbReference>
<proteinExistence type="predicted"/>
<accession>A0A7H8RBQ2</accession>
<gene>
    <name evidence="1" type="ORF">TRUGW13939_10628</name>
</gene>
<evidence type="ECO:0000313" key="1">
    <source>
        <dbReference type="EMBL" id="QKX63458.1"/>
    </source>
</evidence>
<dbReference type="OrthoDB" id="4226005at2759"/>
<reference evidence="2" key="1">
    <citation type="submission" date="2020-06" db="EMBL/GenBank/DDBJ databases">
        <title>A chromosome-scale genome assembly of Talaromyces rugulosus W13939.</title>
        <authorList>
            <person name="Wang B."/>
            <person name="Guo L."/>
            <person name="Ye K."/>
            <person name="Wang L."/>
        </authorList>
    </citation>
    <scope>NUCLEOTIDE SEQUENCE [LARGE SCALE GENOMIC DNA]</scope>
    <source>
        <strain evidence="2">W13939</strain>
    </source>
</reference>
<dbReference type="KEGG" id="trg:TRUGW13939_10628"/>
<protein>
    <submittedName>
        <fullName evidence="1">Uncharacterized protein</fullName>
    </submittedName>
</protein>
<dbReference type="GeneID" id="55998107"/>
<dbReference type="AlphaFoldDB" id="A0A7H8RBQ2"/>
<dbReference type="RefSeq" id="XP_035349632.1">
    <property type="nucleotide sequence ID" value="XM_035493739.1"/>
</dbReference>
<organism evidence="1 2">
    <name type="scientific">Talaromyces rugulosus</name>
    <name type="common">Penicillium rugulosum</name>
    <dbReference type="NCBI Taxonomy" id="121627"/>
    <lineage>
        <taxon>Eukaryota</taxon>
        <taxon>Fungi</taxon>
        <taxon>Dikarya</taxon>
        <taxon>Ascomycota</taxon>
        <taxon>Pezizomycotina</taxon>
        <taxon>Eurotiomycetes</taxon>
        <taxon>Eurotiomycetidae</taxon>
        <taxon>Eurotiales</taxon>
        <taxon>Trichocomaceae</taxon>
        <taxon>Talaromyces</taxon>
        <taxon>Talaromyces sect. Islandici</taxon>
    </lineage>
</organism>
<dbReference type="Proteomes" id="UP000509510">
    <property type="component" value="Chromosome VI"/>
</dbReference>
<keyword evidence="2" id="KW-1185">Reference proteome</keyword>